<evidence type="ECO:0000313" key="2">
    <source>
        <dbReference type="EMBL" id="EZA48212.1"/>
    </source>
</evidence>
<protein>
    <submittedName>
        <fullName evidence="2">Uncharacterized protein</fullName>
    </submittedName>
</protein>
<dbReference type="EMBL" id="KK107663">
    <property type="protein sequence ID" value="EZA48212.1"/>
    <property type="molecule type" value="Genomic_DNA"/>
</dbReference>
<proteinExistence type="predicted"/>
<keyword evidence="3" id="KW-1185">Reference proteome</keyword>
<keyword evidence="1" id="KW-1133">Transmembrane helix</keyword>
<dbReference type="AlphaFoldDB" id="A0A026VWU0"/>
<gene>
    <name evidence="2" type="ORF">X777_14233</name>
</gene>
<keyword evidence="1" id="KW-0472">Membrane</keyword>
<name>A0A026VWU0_OOCBI</name>
<sequence length="83" mass="9794">MSNLTTEEKIYLVECFFSEKVYSNKKRGLIRGFHFMQDGAIEIIKVINVIEKLIPTFQYYSVTIFITFIDVTNIIVLFAHHHH</sequence>
<feature type="transmembrane region" description="Helical" evidence="1">
    <location>
        <begin position="57"/>
        <end position="79"/>
    </location>
</feature>
<evidence type="ECO:0000313" key="3">
    <source>
        <dbReference type="Proteomes" id="UP000053097"/>
    </source>
</evidence>
<keyword evidence="1" id="KW-0812">Transmembrane</keyword>
<reference evidence="2 3" key="1">
    <citation type="journal article" date="2014" name="Curr. Biol.">
        <title>The genome of the clonal raider ant Cerapachys biroi.</title>
        <authorList>
            <person name="Oxley P.R."/>
            <person name="Ji L."/>
            <person name="Fetter-Pruneda I."/>
            <person name="McKenzie S.K."/>
            <person name="Li C."/>
            <person name="Hu H."/>
            <person name="Zhang G."/>
            <person name="Kronauer D.J."/>
        </authorList>
    </citation>
    <scope>NUCLEOTIDE SEQUENCE [LARGE SCALE GENOMIC DNA]</scope>
</reference>
<evidence type="ECO:0000256" key="1">
    <source>
        <dbReference type="SAM" id="Phobius"/>
    </source>
</evidence>
<organism evidence="2 3">
    <name type="scientific">Ooceraea biroi</name>
    <name type="common">Clonal raider ant</name>
    <name type="synonym">Cerapachys biroi</name>
    <dbReference type="NCBI Taxonomy" id="2015173"/>
    <lineage>
        <taxon>Eukaryota</taxon>
        <taxon>Metazoa</taxon>
        <taxon>Ecdysozoa</taxon>
        <taxon>Arthropoda</taxon>
        <taxon>Hexapoda</taxon>
        <taxon>Insecta</taxon>
        <taxon>Pterygota</taxon>
        <taxon>Neoptera</taxon>
        <taxon>Endopterygota</taxon>
        <taxon>Hymenoptera</taxon>
        <taxon>Apocrita</taxon>
        <taxon>Aculeata</taxon>
        <taxon>Formicoidea</taxon>
        <taxon>Formicidae</taxon>
        <taxon>Dorylinae</taxon>
        <taxon>Ooceraea</taxon>
    </lineage>
</organism>
<accession>A0A026VWU0</accession>
<dbReference type="Proteomes" id="UP000053097">
    <property type="component" value="Unassembled WGS sequence"/>
</dbReference>